<dbReference type="PANTHER" id="PTHR30041:SF4">
    <property type="entry name" value="ARSENATE REDUCTASE"/>
    <property type="match status" value="1"/>
</dbReference>
<comment type="catalytic activity">
    <reaction evidence="4">
        <text>[glutaredoxin]-dithiol + arsenate + glutathione + H(+) = glutathionyl-S-S-[glutaredoxin] + arsenite + H2O</text>
        <dbReference type="Rhea" id="RHEA:22016"/>
        <dbReference type="Rhea" id="RHEA-COMP:10729"/>
        <dbReference type="Rhea" id="RHEA-COMP:17668"/>
        <dbReference type="ChEBI" id="CHEBI:15377"/>
        <dbReference type="ChEBI" id="CHEBI:15378"/>
        <dbReference type="ChEBI" id="CHEBI:29242"/>
        <dbReference type="ChEBI" id="CHEBI:29950"/>
        <dbReference type="ChEBI" id="CHEBI:48597"/>
        <dbReference type="ChEBI" id="CHEBI:57925"/>
        <dbReference type="ChEBI" id="CHEBI:146199"/>
        <dbReference type="EC" id="1.20.4.1"/>
    </reaction>
</comment>
<reference evidence="6" key="1">
    <citation type="journal article" date="2017" name="Proc. Natl. Acad. Sci. U.S.A.">
        <title>Simulation of Deepwater Horizon oil plume reveals substrate specialization within a complex community of hydrocarbon degraders.</title>
        <authorList>
            <person name="Hu P."/>
            <person name="Dubinsky E.A."/>
            <person name="Probst A.J."/>
            <person name="Wang J."/>
            <person name="Sieber C.M.K."/>
            <person name="Tom L.M."/>
            <person name="Gardinali P."/>
            <person name="Banfield J.F."/>
            <person name="Atlas R.M."/>
            <person name="Andersen G.L."/>
        </authorList>
    </citation>
    <scope>NUCLEOTIDE SEQUENCE [LARGE SCALE GENOMIC DNA]</scope>
</reference>
<comment type="caution">
    <text evidence="5">The sequence shown here is derived from an EMBL/GenBank/DDBJ whole genome shotgun (WGS) entry which is preliminary data.</text>
</comment>
<dbReference type="NCBIfam" id="TIGR00014">
    <property type="entry name" value="arsC"/>
    <property type="match status" value="1"/>
</dbReference>
<evidence type="ECO:0000256" key="3">
    <source>
        <dbReference type="PROSITE-ProRule" id="PRU01282"/>
    </source>
</evidence>
<dbReference type="CDD" id="cd03034">
    <property type="entry name" value="ArsC_ArsC"/>
    <property type="match status" value="1"/>
</dbReference>
<dbReference type="SUPFAM" id="SSF52833">
    <property type="entry name" value="Thioredoxin-like"/>
    <property type="match status" value="1"/>
</dbReference>
<dbReference type="InterPro" id="IPR036249">
    <property type="entry name" value="Thioredoxin-like_sf"/>
</dbReference>
<dbReference type="PANTHER" id="PTHR30041">
    <property type="entry name" value="ARSENATE REDUCTASE"/>
    <property type="match status" value="1"/>
</dbReference>
<dbReference type="AlphaFoldDB" id="A0A1Y5HHI7"/>
<protein>
    <recommendedName>
        <fullName evidence="4">Arsenate reductase</fullName>
        <ecNumber evidence="4">1.20.4.1</ecNumber>
    </recommendedName>
</protein>
<evidence type="ECO:0000313" key="5">
    <source>
        <dbReference type="EMBL" id="OUS35153.1"/>
    </source>
</evidence>
<proteinExistence type="inferred from homology"/>
<gene>
    <name evidence="5" type="ORF">A9R00_12180</name>
</gene>
<accession>A0A1Y5HHI7</accession>
<dbReference type="PROSITE" id="PS51353">
    <property type="entry name" value="ARSC"/>
    <property type="match status" value="1"/>
</dbReference>
<dbReference type="Gene3D" id="3.40.30.10">
    <property type="entry name" value="Glutaredoxin"/>
    <property type="match status" value="1"/>
</dbReference>
<evidence type="ECO:0000313" key="6">
    <source>
        <dbReference type="Proteomes" id="UP000227088"/>
    </source>
</evidence>
<organism evidence="5 6">
    <name type="scientific">Oleispira antarctica</name>
    <dbReference type="NCBI Taxonomy" id="188908"/>
    <lineage>
        <taxon>Bacteria</taxon>
        <taxon>Pseudomonadati</taxon>
        <taxon>Pseudomonadota</taxon>
        <taxon>Gammaproteobacteria</taxon>
        <taxon>Oceanospirillales</taxon>
        <taxon>Oceanospirillaceae</taxon>
        <taxon>Oleispira</taxon>
    </lineage>
</organism>
<dbReference type="InterPro" id="IPR006659">
    <property type="entry name" value="Arsenate_reductase"/>
</dbReference>
<dbReference type="InterPro" id="IPR006660">
    <property type="entry name" value="Arsenate_reductase-like"/>
</dbReference>
<evidence type="ECO:0000256" key="1">
    <source>
        <dbReference type="ARBA" id="ARBA00007198"/>
    </source>
</evidence>
<dbReference type="EMBL" id="MABE01000697">
    <property type="protein sequence ID" value="OUS35153.1"/>
    <property type="molecule type" value="Genomic_DNA"/>
</dbReference>
<dbReference type="Proteomes" id="UP000227088">
    <property type="component" value="Unassembled WGS sequence"/>
</dbReference>
<evidence type="ECO:0000256" key="2">
    <source>
        <dbReference type="ARBA" id="ARBA00023002"/>
    </source>
</evidence>
<sequence>MSDSIMDVTIYHNPRCSKSRQTLQLLEEQGIKPTIRLYLEDSPSAKELKEVIAKLGITPRELLRKGEDAYKENQLSNKELTDASLVKAMVEFPKLIERPIVIKGDHAKLGRPPEQVLEIL</sequence>
<name>A0A1Y5HHI7_OLEAN</name>
<evidence type="ECO:0000256" key="4">
    <source>
        <dbReference type="RuleBase" id="RU362029"/>
    </source>
</evidence>
<keyword evidence="2 4" id="KW-0560">Oxidoreductase</keyword>
<dbReference type="EC" id="1.20.4.1" evidence="4"/>
<comment type="similarity">
    <text evidence="1 3 4">Belongs to the ArsC family.</text>
</comment>
<dbReference type="Pfam" id="PF03960">
    <property type="entry name" value="ArsC"/>
    <property type="match status" value="1"/>
</dbReference>
<dbReference type="GO" id="GO:0008794">
    <property type="term" value="F:arsenate reductase (glutaredoxin) activity"/>
    <property type="evidence" value="ECO:0007669"/>
    <property type="project" value="UniProtKB-UniRule"/>
</dbReference>